<keyword evidence="6" id="KW-1185">Reference proteome</keyword>
<dbReference type="GO" id="GO:0030313">
    <property type="term" value="C:cell envelope"/>
    <property type="evidence" value="ECO:0007669"/>
    <property type="project" value="UniProtKB-SubCell"/>
</dbReference>
<feature type="domain" description="Imelysin-like" evidence="4">
    <location>
        <begin position="66"/>
        <end position="388"/>
    </location>
</feature>
<protein>
    <submittedName>
        <fullName evidence="5">Insulin-cleaving metalloproteinase outer membrane protein</fullName>
    </submittedName>
</protein>
<name>A0A8J3CID7_9BURK</name>
<comment type="caution">
    <text evidence="5">The sequence shown here is derived from an EMBL/GenBank/DDBJ whole genome shotgun (WGS) entry which is preliminary data.</text>
</comment>
<feature type="chain" id="PRO_5035191381" evidence="3">
    <location>
        <begin position="22"/>
        <end position="404"/>
    </location>
</feature>
<sequence>MQSIRVINKPLMLAISAAVLAMTACGDKSAETKPATTQTVNSVPVTDIKKDVTPADVVANYSNIVHATYEDSAKLAKVLQEKVNAFVANPTDAGLAEAKAAWLAAREPYGQSEVFRFYSGPIDSDDGPEGMINAWPLDEAYIDGVKGKPTAGIINNKKITLDIETLKKANERGGEANVSTGYHAIEFLLWGQDFNEAGPGARPLKDFIDAPNAERRREYLKLTAALLVEQLDGLTKEWASNADNFRAKFEKDPESLRKIMVGMGALSRAELAGERMEVALASKDQEDEHSCFSDNTHRDIITNAQGIQNVWLGSYKRVDGSTVSGASLQALVAKANTAAAEKMTADLSKTAQLTQAITGPFDQALIKPEGRQQIEAAIAALKQQAASLVEAAKAVGVDKLNTEG</sequence>
<evidence type="ECO:0000256" key="3">
    <source>
        <dbReference type="SAM" id="SignalP"/>
    </source>
</evidence>
<reference evidence="5" key="2">
    <citation type="submission" date="2020-09" db="EMBL/GenBank/DDBJ databases">
        <authorList>
            <person name="Sun Q."/>
            <person name="Kim S."/>
        </authorList>
    </citation>
    <scope>NUCLEOTIDE SEQUENCE</scope>
    <source>
        <strain evidence="5">KCTC 32501</strain>
    </source>
</reference>
<organism evidence="5 6">
    <name type="scientific">Formosimonas limnophila</name>
    <dbReference type="NCBI Taxonomy" id="1384487"/>
    <lineage>
        <taxon>Bacteria</taxon>
        <taxon>Pseudomonadati</taxon>
        <taxon>Pseudomonadota</taxon>
        <taxon>Betaproteobacteria</taxon>
        <taxon>Burkholderiales</taxon>
        <taxon>Burkholderiaceae</taxon>
        <taxon>Formosimonas</taxon>
    </lineage>
</organism>
<feature type="signal peptide" evidence="3">
    <location>
        <begin position="1"/>
        <end position="21"/>
    </location>
</feature>
<reference evidence="5" key="1">
    <citation type="journal article" date="2014" name="Int. J. Syst. Evol. Microbiol.">
        <title>Complete genome sequence of Corynebacterium casei LMG S-19264T (=DSM 44701T), isolated from a smear-ripened cheese.</title>
        <authorList>
            <consortium name="US DOE Joint Genome Institute (JGI-PGF)"/>
            <person name="Walter F."/>
            <person name="Albersmeier A."/>
            <person name="Kalinowski J."/>
            <person name="Ruckert C."/>
        </authorList>
    </citation>
    <scope>NUCLEOTIDE SEQUENCE</scope>
    <source>
        <strain evidence="5">KCTC 32501</strain>
    </source>
</reference>
<dbReference type="InterPro" id="IPR018976">
    <property type="entry name" value="Imelysin-like"/>
</dbReference>
<evidence type="ECO:0000256" key="1">
    <source>
        <dbReference type="ARBA" id="ARBA00004196"/>
    </source>
</evidence>
<dbReference type="EMBL" id="BMZG01000007">
    <property type="protein sequence ID" value="GHA75594.1"/>
    <property type="molecule type" value="Genomic_DNA"/>
</dbReference>
<evidence type="ECO:0000256" key="2">
    <source>
        <dbReference type="ARBA" id="ARBA00022729"/>
    </source>
</evidence>
<gene>
    <name evidence="5" type="primary">icmP</name>
    <name evidence="5" type="ORF">GCM10009007_15970</name>
</gene>
<accession>A0A8J3CID7</accession>
<keyword evidence="2 3" id="KW-0732">Signal</keyword>
<dbReference type="Pfam" id="PF09375">
    <property type="entry name" value="Peptidase_M75"/>
    <property type="match status" value="1"/>
</dbReference>
<dbReference type="AlphaFoldDB" id="A0A8J3CID7"/>
<evidence type="ECO:0000313" key="6">
    <source>
        <dbReference type="Proteomes" id="UP000614287"/>
    </source>
</evidence>
<dbReference type="PROSITE" id="PS51257">
    <property type="entry name" value="PROKAR_LIPOPROTEIN"/>
    <property type="match status" value="1"/>
</dbReference>
<comment type="subcellular location">
    <subcellularLocation>
        <location evidence="1">Cell envelope</location>
    </subcellularLocation>
</comment>
<evidence type="ECO:0000313" key="5">
    <source>
        <dbReference type="EMBL" id="GHA75594.1"/>
    </source>
</evidence>
<evidence type="ECO:0000259" key="4">
    <source>
        <dbReference type="Pfam" id="PF09375"/>
    </source>
</evidence>
<dbReference type="InterPro" id="IPR038352">
    <property type="entry name" value="Imelysin_sf"/>
</dbReference>
<dbReference type="Proteomes" id="UP000614287">
    <property type="component" value="Unassembled WGS sequence"/>
</dbReference>
<dbReference type="CDD" id="cd14657">
    <property type="entry name" value="Imelysin_IrpA-like"/>
    <property type="match status" value="1"/>
</dbReference>
<dbReference type="Gene3D" id="1.20.1420.20">
    <property type="entry name" value="M75 peptidase, HXXE motif"/>
    <property type="match status" value="1"/>
</dbReference>
<proteinExistence type="predicted"/>
<dbReference type="RefSeq" id="WP_189493417.1">
    <property type="nucleotide sequence ID" value="NZ_BMZG01000007.1"/>
</dbReference>